<dbReference type="GO" id="GO:0008233">
    <property type="term" value="F:peptidase activity"/>
    <property type="evidence" value="ECO:0007669"/>
    <property type="project" value="UniProtKB-KW"/>
</dbReference>
<dbReference type="Proteomes" id="UP000183200">
    <property type="component" value="Unassembled WGS sequence"/>
</dbReference>
<accession>A0A1H0FQ09</accession>
<dbReference type="InterPro" id="IPR021109">
    <property type="entry name" value="Peptidase_aspartic_dom_sf"/>
</dbReference>
<name>A0A1H0FQ09_9SPHI</name>
<keyword evidence="2" id="KW-1185">Reference proteome</keyword>
<proteinExistence type="predicted"/>
<dbReference type="InterPro" id="IPR034122">
    <property type="entry name" value="Retropepsin-like_bacterial"/>
</dbReference>
<dbReference type="Gene3D" id="2.40.70.10">
    <property type="entry name" value="Acid Proteases"/>
    <property type="match status" value="2"/>
</dbReference>
<keyword evidence="1" id="KW-0378">Hydrolase</keyword>
<dbReference type="SUPFAM" id="SSF50630">
    <property type="entry name" value="Acid proteases"/>
    <property type="match status" value="1"/>
</dbReference>
<evidence type="ECO:0000313" key="2">
    <source>
        <dbReference type="Proteomes" id="UP000183200"/>
    </source>
</evidence>
<keyword evidence="1" id="KW-0645">Protease</keyword>
<protein>
    <submittedName>
        <fullName evidence="1">Aspartyl protease</fullName>
    </submittedName>
</protein>
<reference evidence="2" key="1">
    <citation type="submission" date="2016-10" db="EMBL/GenBank/DDBJ databases">
        <authorList>
            <person name="Varghese N."/>
            <person name="Submissions S."/>
        </authorList>
    </citation>
    <scope>NUCLEOTIDE SEQUENCE [LARGE SCALE GENOMIC DNA]</scope>
    <source>
        <strain evidence="2">DSM 19110</strain>
    </source>
</reference>
<gene>
    <name evidence="1" type="ORF">SAMN05421820_110247</name>
</gene>
<dbReference type="EMBL" id="FNGY01000010">
    <property type="protein sequence ID" value="SDN96720.1"/>
    <property type="molecule type" value="Genomic_DNA"/>
</dbReference>
<dbReference type="AlphaFoldDB" id="A0A1H0FQ09"/>
<dbReference type="GO" id="GO:0006508">
    <property type="term" value="P:proteolysis"/>
    <property type="evidence" value="ECO:0007669"/>
    <property type="project" value="UniProtKB-KW"/>
</dbReference>
<dbReference type="Pfam" id="PF13650">
    <property type="entry name" value="Asp_protease_2"/>
    <property type="match status" value="1"/>
</dbReference>
<dbReference type="CDD" id="cd05483">
    <property type="entry name" value="retropepsin_like_bacteria"/>
    <property type="match status" value="1"/>
</dbReference>
<evidence type="ECO:0000313" key="1">
    <source>
        <dbReference type="EMBL" id="SDN96720.1"/>
    </source>
</evidence>
<organism evidence="1 2">
    <name type="scientific">Pedobacter steynii</name>
    <dbReference type="NCBI Taxonomy" id="430522"/>
    <lineage>
        <taxon>Bacteria</taxon>
        <taxon>Pseudomonadati</taxon>
        <taxon>Bacteroidota</taxon>
        <taxon>Sphingobacteriia</taxon>
        <taxon>Sphingobacteriales</taxon>
        <taxon>Sphingobacteriaceae</taxon>
        <taxon>Pedobacter</taxon>
    </lineage>
</organism>
<sequence length="387" mass="42184">MLLALLPDQYVRAQQQMASTSGLKAKIPFEMDNGAIILRVKINGSQRPLKLLFDTGADGMALSQDLADAIGLKVSRTQKASVVGGNMEISVSEGNVVHLDSFDLPNQSIAIFKELHKGTDGIIGNIITRSYVTKVDFDKKELSLYDFEGYQYEQKGTVVPITSPDGLFIIPGTLSIAGGQAHQAEFVFDTGAGYSVICFRQFVKKNRLLVSGFKPEYHGSTSSMGMTTPTFTGKAASFSFSNMPVIKEIPVTLMAGGGQSEDWNPGFDGSIGLRLISRYNFTINLKKKEIQLVANKSYDYPHDFAIGGYLFGFDNEGTLMVQGLTDKENPALNLKQGARLKSLNGLSASQLLKDRKQLDKLLAMPSGTNYMIESVLNGQTFKDTIAK</sequence>